<accession>A0A9E2L1G7</accession>
<evidence type="ECO:0000313" key="5">
    <source>
        <dbReference type="Proteomes" id="UP000823914"/>
    </source>
</evidence>
<evidence type="ECO:0000256" key="1">
    <source>
        <dbReference type="SAM" id="MobiDB-lite"/>
    </source>
</evidence>
<keyword evidence="2" id="KW-0812">Transmembrane</keyword>
<reference evidence="4" key="2">
    <citation type="submission" date="2021-04" db="EMBL/GenBank/DDBJ databases">
        <authorList>
            <person name="Gilroy R."/>
        </authorList>
    </citation>
    <scope>NUCLEOTIDE SEQUENCE</scope>
    <source>
        <strain evidence="4">Gambia15-2214</strain>
    </source>
</reference>
<dbReference type="Gene3D" id="3.40.50.1820">
    <property type="entry name" value="alpha/beta hydrolase"/>
    <property type="match status" value="1"/>
</dbReference>
<dbReference type="InterPro" id="IPR029058">
    <property type="entry name" value="AB_hydrolase_fold"/>
</dbReference>
<proteinExistence type="predicted"/>
<name>A0A9E2L1G7_9SPIR</name>
<dbReference type="InterPro" id="IPR022742">
    <property type="entry name" value="Hydrolase_4"/>
</dbReference>
<reference evidence="4" key="1">
    <citation type="journal article" date="2021" name="PeerJ">
        <title>Extensive microbial diversity within the chicken gut microbiome revealed by metagenomics and culture.</title>
        <authorList>
            <person name="Gilroy R."/>
            <person name="Ravi A."/>
            <person name="Getino M."/>
            <person name="Pursley I."/>
            <person name="Horton D.L."/>
            <person name="Alikhan N.F."/>
            <person name="Baker D."/>
            <person name="Gharbi K."/>
            <person name="Hall N."/>
            <person name="Watson M."/>
            <person name="Adriaenssens E.M."/>
            <person name="Foster-Nyarko E."/>
            <person name="Jarju S."/>
            <person name="Secka A."/>
            <person name="Antonio M."/>
            <person name="Oren A."/>
            <person name="Chaudhuri R.R."/>
            <person name="La Ragione R."/>
            <person name="Hildebrand F."/>
            <person name="Pallen M.J."/>
        </authorList>
    </citation>
    <scope>NUCLEOTIDE SEQUENCE</scope>
    <source>
        <strain evidence="4">Gambia15-2214</strain>
    </source>
</reference>
<evidence type="ECO:0000256" key="2">
    <source>
        <dbReference type="SAM" id="Phobius"/>
    </source>
</evidence>
<dbReference type="Pfam" id="PF12146">
    <property type="entry name" value="Hydrolase_4"/>
    <property type="match status" value="1"/>
</dbReference>
<dbReference type="SUPFAM" id="SSF53474">
    <property type="entry name" value="alpha/beta-Hydrolases"/>
    <property type="match status" value="1"/>
</dbReference>
<dbReference type="PANTHER" id="PTHR43358">
    <property type="entry name" value="ALPHA/BETA-HYDROLASE"/>
    <property type="match status" value="1"/>
</dbReference>
<sequence>MIFFVCCILGLCAFSLGAGGVLFKEQFVRKQNKDSLEPHSLKNALDTLESPSSEKPSQSKGDLKGIQSSTKFDKVATHVQDKKIMIPLLREKLQWMEEQKNGLYKEISVLGKKNVLLKGYFRDTGSSVVGILVHGYLDSAAGLGYLAKEYANLGFSVLSVDCRGHGFSGGKYITMGYTDAHDVSLWIKEIVKRKGPSVKIILHGVSMGAATVIESLGLQSTERYAVHISGVIADCSFASAKKQLLKEGRRLLGNSLFARCTLRLIYWGMSFICFVTCGFFYGQSSPEKTLKERQNMGTKDIPVVIFHGEKDTLVEPATADILKDAAGKSNVRVFKIKDAPHIGSYFYGKEEYINQIKDLV</sequence>
<dbReference type="PANTHER" id="PTHR43358:SF4">
    <property type="entry name" value="ALPHA_BETA HYDROLASE FOLD-1 DOMAIN-CONTAINING PROTEIN"/>
    <property type="match status" value="1"/>
</dbReference>
<evidence type="ECO:0000259" key="3">
    <source>
        <dbReference type="Pfam" id="PF12146"/>
    </source>
</evidence>
<comment type="caution">
    <text evidence="4">The sequence shown here is derived from an EMBL/GenBank/DDBJ whole genome shotgun (WGS) entry which is preliminary data.</text>
</comment>
<keyword evidence="2" id="KW-1133">Transmembrane helix</keyword>
<feature type="transmembrane region" description="Helical" evidence="2">
    <location>
        <begin position="264"/>
        <end position="282"/>
    </location>
</feature>
<organism evidence="4 5">
    <name type="scientific">Candidatus Treponema excrementipullorum</name>
    <dbReference type="NCBI Taxonomy" id="2838768"/>
    <lineage>
        <taxon>Bacteria</taxon>
        <taxon>Pseudomonadati</taxon>
        <taxon>Spirochaetota</taxon>
        <taxon>Spirochaetia</taxon>
        <taxon>Spirochaetales</taxon>
        <taxon>Treponemataceae</taxon>
        <taxon>Treponema</taxon>
    </lineage>
</organism>
<gene>
    <name evidence="4" type="ORF">IAA16_05415</name>
</gene>
<dbReference type="InterPro" id="IPR052920">
    <property type="entry name" value="DNA-binding_regulatory"/>
</dbReference>
<keyword evidence="4" id="KW-0378">Hydrolase</keyword>
<feature type="domain" description="Serine aminopeptidase S33" evidence="3">
    <location>
        <begin position="131"/>
        <end position="244"/>
    </location>
</feature>
<dbReference type="Proteomes" id="UP000823914">
    <property type="component" value="Unassembled WGS sequence"/>
</dbReference>
<dbReference type="GO" id="GO:0016787">
    <property type="term" value="F:hydrolase activity"/>
    <property type="evidence" value="ECO:0007669"/>
    <property type="project" value="UniProtKB-KW"/>
</dbReference>
<feature type="compositionally biased region" description="Low complexity" evidence="1">
    <location>
        <begin position="49"/>
        <end position="60"/>
    </location>
</feature>
<dbReference type="AlphaFoldDB" id="A0A9E2L1G7"/>
<feature type="region of interest" description="Disordered" evidence="1">
    <location>
        <begin position="45"/>
        <end position="65"/>
    </location>
</feature>
<keyword evidence="2" id="KW-0472">Membrane</keyword>
<evidence type="ECO:0000313" key="4">
    <source>
        <dbReference type="EMBL" id="MBU3849984.1"/>
    </source>
</evidence>
<dbReference type="EMBL" id="JAHLFV010000129">
    <property type="protein sequence ID" value="MBU3849984.1"/>
    <property type="molecule type" value="Genomic_DNA"/>
</dbReference>
<protein>
    <submittedName>
        <fullName evidence="4">Alpha/beta hydrolase</fullName>
    </submittedName>
</protein>